<feature type="domain" description="Plasmid pRiA4b Orf3-like" evidence="1">
    <location>
        <begin position="8"/>
        <end position="140"/>
    </location>
</feature>
<reference evidence="2 3" key="1">
    <citation type="submission" date="2018-10" db="EMBL/GenBank/DDBJ databases">
        <title>Lactobacillus sp. R7 and Lactobacillus sp. R19 isolated from fermented mustard green product of Taiwan.</title>
        <authorList>
            <person name="Lin S.-T."/>
        </authorList>
    </citation>
    <scope>NUCLEOTIDE SEQUENCE [LARGE SCALE GENOMIC DNA]</scope>
    <source>
        <strain evidence="2 3">BCRC 81129</strain>
    </source>
</reference>
<evidence type="ECO:0000313" key="3">
    <source>
        <dbReference type="Proteomes" id="UP000297348"/>
    </source>
</evidence>
<dbReference type="PANTHER" id="PTHR41878">
    <property type="entry name" value="LEXA REPRESSOR-RELATED"/>
    <property type="match status" value="1"/>
</dbReference>
<dbReference type="InterPro" id="IPR012912">
    <property type="entry name" value="Plasmid_pRiA4b_Orf3-like"/>
</dbReference>
<dbReference type="PANTHER" id="PTHR41878:SF1">
    <property type="entry name" value="TNPR PROTEIN"/>
    <property type="match status" value="1"/>
</dbReference>
<sequence>MSEKPIAMEITIKLKDVRPATWRTLLVPIDIRYDQLHVLLQLAFGWENEHLYGFWSKGNREQMYVQSVDEWGDSGDMPASQGHLYTDVAVGPVIYEYDFGDSWEHVITLKHLLTATQLAGRQLPSCVRGSGANRLEDARGKGVDGQGDRYNREAVNLLLAHWKTAEKAMNAEKWYF</sequence>
<dbReference type="AlphaFoldDB" id="A0A4Z0JFS4"/>
<dbReference type="EMBL" id="RKLX01000001">
    <property type="protein sequence ID" value="TGD20468.1"/>
    <property type="molecule type" value="Genomic_DNA"/>
</dbReference>
<evidence type="ECO:0000313" key="2">
    <source>
        <dbReference type="EMBL" id="TGD20468.1"/>
    </source>
</evidence>
<dbReference type="Gene3D" id="3.10.290.30">
    <property type="entry name" value="MM3350-like"/>
    <property type="match status" value="1"/>
</dbReference>
<comment type="caution">
    <text evidence="2">The sequence shown here is derived from an EMBL/GenBank/DDBJ whole genome shotgun (WGS) entry which is preliminary data.</text>
</comment>
<dbReference type="SUPFAM" id="SSF159941">
    <property type="entry name" value="MM3350-like"/>
    <property type="match status" value="1"/>
</dbReference>
<dbReference type="Pfam" id="PF07929">
    <property type="entry name" value="PRiA4_ORF3"/>
    <property type="match status" value="1"/>
</dbReference>
<keyword evidence="3" id="KW-1185">Reference proteome</keyword>
<name>A0A4Z0JFS4_9LACO</name>
<gene>
    <name evidence="2" type="ORF">EGT51_01585</name>
</gene>
<dbReference type="Proteomes" id="UP000297348">
    <property type="component" value="Unassembled WGS sequence"/>
</dbReference>
<organism evidence="2 3">
    <name type="scientific">Levilactobacillus suantsaiihabitans</name>
    <dbReference type="NCBI Taxonomy" id="2487722"/>
    <lineage>
        <taxon>Bacteria</taxon>
        <taxon>Bacillati</taxon>
        <taxon>Bacillota</taxon>
        <taxon>Bacilli</taxon>
        <taxon>Lactobacillales</taxon>
        <taxon>Lactobacillaceae</taxon>
        <taxon>Levilactobacillus</taxon>
    </lineage>
</organism>
<proteinExistence type="predicted"/>
<accession>A0A4Z0JFS4</accession>
<dbReference type="OrthoDB" id="9816539at2"/>
<protein>
    <submittedName>
        <fullName evidence="2">Plasmid pRiA4b ORF-3 family protein</fullName>
    </submittedName>
</protein>
<evidence type="ECO:0000259" key="1">
    <source>
        <dbReference type="Pfam" id="PF07929"/>
    </source>
</evidence>
<dbReference type="InterPro" id="IPR024047">
    <property type="entry name" value="MM3350-like_sf"/>
</dbReference>
<dbReference type="RefSeq" id="WP_135367036.1">
    <property type="nucleotide sequence ID" value="NZ_RKLX01000001.1"/>
</dbReference>